<proteinExistence type="predicted"/>
<keyword evidence="1" id="KW-0732">Signal</keyword>
<feature type="domain" description="G5" evidence="2">
    <location>
        <begin position="86"/>
        <end position="166"/>
    </location>
</feature>
<protein>
    <submittedName>
        <fullName evidence="3">G5 domain-containing protein</fullName>
    </submittedName>
</protein>
<evidence type="ECO:0000256" key="1">
    <source>
        <dbReference type="ARBA" id="ARBA00022729"/>
    </source>
</evidence>
<dbReference type="InterPro" id="IPR011098">
    <property type="entry name" value="G5_dom"/>
</dbReference>
<reference evidence="3 4" key="1">
    <citation type="submission" date="2020-08" db="EMBL/GenBank/DDBJ databases">
        <title>Bridging the membrane lipid divide: bacteria of the FCB group superphylum have the potential to synthesize archaeal ether lipids.</title>
        <authorList>
            <person name="Villanueva L."/>
            <person name="Von Meijenfeldt F.A.B."/>
            <person name="Westbye A.B."/>
            <person name="Yadav S."/>
            <person name="Hopmans E.C."/>
            <person name="Dutilh B.E."/>
            <person name="Sinninghe Damste J.S."/>
        </authorList>
    </citation>
    <scope>NUCLEOTIDE SEQUENCE [LARGE SCALE GENOMIC DNA]</scope>
    <source>
        <strain evidence="3">NIOZ-UU36</strain>
    </source>
</reference>
<dbReference type="Gene3D" id="2.20.230.10">
    <property type="entry name" value="Resuscitation-promoting factor rpfb"/>
    <property type="match status" value="1"/>
</dbReference>
<name>A0A8J6NR66_9CHLR</name>
<dbReference type="InterPro" id="IPR011042">
    <property type="entry name" value="6-blade_b-propeller_TolB-like"/>
</dbReference>
<dbReference type="EMBL" id="JACNJN010000193">
    <property type="protein sequence ID" value="MBC8336787.1"/>
    <property type="molecule type" value="Genomic_DNA"/>
</dbReference>
<dbReference type="Proteomes" id="UP000614469">
    <property type="component" value="Unassembled WGS sequence"/>
</dbReference>
<sequence length="537" mass="59102">MISLRLFFPLIILGVALLLAGCGAPKILQEETHIGLNVDGQSQQIQLPAGSNVDEVLQSAGVILGESDRVEPPLYTLLAEGDQVQVIRVREVFESQEEVIPFERQVVRNESLPEGETRLIQLGQNGLQEITYRSVYEDDIEISNTLVKTTILQTPKSEITMVGIQAVFAPIPIPGIIAYLSGGNAWIMEDSTANRRPLVTTGDLDGRIFALSPNAGWLLYSRKSEKDPAVEINTLWAVNINGRPKDPIRLGVSNVVHFASWRPNGGTRIYYSTVEPRAAAPGWQANNDLYQVTFSAGWSTNPQEIIEANAGGIYGWWGVNFLWSPDGRKLAYARPDGIGLVNIEEGKFDPLQDIVALSTHSDWAWIPGISWGGDNNSIFTVTHAPASNLVSHEDSPYFDLSAISMANSTNIQIAPQTGMFAYPSGSPMRPSGKERMYQLAYLQAIFPTQSEDSRYRVIVMDRDGSNRRTIFPPEDAQGIDPQIPVWAPDPIPGQSGDFLAMVYQGNLWLVDSVSEESHQITGDGLISRIDWKSLSPN</sequence>
<dbReference type="InterPro" id="IPR007137">
    <property type="entry name" value="DUF348"/>
</dbReference>
<dbReference type="Gene3D" id="2.120.10.30">
    <property type="entry name" value="TolB, C-terminal domain"/>
    <property type="match status" value="1"/>
</dbReference>
<evidence type="ECO:0000313" key="3">
    <source>
        <dbReference type="EMBL" id="MBC8336787.1"/>
    </source>
</evidence>
<comment type="caution">
    <text evidence="3">The sequence shown here is derived from an EMBL/GenBank/DDBJ whole genome shotgun (WGS) entry which is preliminary data.</text>
</comment>
<evidence type="ECO:0000313" key="4">
    <source>
        <dbReference type="Proteomes" id="UP000614469"/>
    </source>
</evidence>
<accession>A0A8J6NR66</accession>
<dbReference type="PROSITE" id="PS51257">
    <property type="entry name" value="PROKAR_LIPOPROTEIN"/>
    <property type="match status" value="1"/>
</dbReference>
<dbReference type="Pfam" id="PF07501">
    <property type="entry name" value="G5"/>
    <property type="match status" value="1"/>
</dbReference>
<evidence type="ECO:0000259" key="2">
    <source>
        <dbReference type="PROSITE" id="PS51109"/>
    </source>
</evidence>
<dbReference type="SUPFAM" id="SSF82171">
    <property type="entry name" value="DPP6 N-terminal domain-like"/>
    <property type="match status" value="1"/>
</dbReference>
<dbReference type="SMART" id="SM01208">
    <property type="entry name" value="G5"/>
    <property type="match status" value="1"/>
</dbReference>
<gene>
    <name evidence="3" type="ORF">H8E29_16105</name>
</gene>
<dbReference type="AlphaFoldDB" id="A0A8J6NR66"/>
<dbReference type="Pfam" id="PF03990">
    <property type="entry name" value="DUF348"/>
    <property type="match status" value="1"/>
</dbReference>
<organism evidence="3 4">
    <name type="scientific">Candidatus Desulfolinea nitratireducens</name>
    <dbReference type="NCBI Taxonomy" id="2841698"/>
    <lineage>
        <taxon>Bacteria</taxon>
        <taxon>Bacillati</taxon>
        <taxon>Chloroflexota</taxon>
        <taxon>Anaerolineae</taxon>
        <taxon>Anaerolineales</taxon>
        <taxon>Anaerolineales incertae sedis</taxon>
        <taxon>Candidatus Desulfolinea</taxon>
    </lineage>
</organism>
<dbReference type="PROSITE" id="PS51109">
    <property type="entry name" value="G5"/>
    <property type="match status" value="1"/>
</dbReference>